<gene>
    <name evidence="2" type="primary">caiD_7</name>
    <name evidence="2" type="ORF">SAMEA3906487_03293</name>
</gene>
<protein>
    <submittedName>
        <fullName evidence="2">Enoyl-CoA hydratase</fullName>
        <ecNumber evidence="2">4.2.1.-</ecNumber>
    </submittedName>
</protein>
<dbReference type="KEGG" id="btrm:SAMEA390648703293"/>
<dbReference type="InterPro" id="IPR001753">
    <property type="entry name" value="Enoyl-CoA_hydra/iso"/>
</dbReference>
<dbReference type="RefSeq" id="WP_025516152.1">
    <property type="nucleotide sequence ID" value="NZ_CP016340.1"/>
</dbReference>
<dbReference type="AlphaFoldDB" id="A0A157K5G2"/>
<dbReference type="Gene3D" id="3.90.226.10">
    <property type="entry name" value="2-enoyl-CoA Hydratase, Chain A, domain 1"/>
    <property type="match status" value="1"/>
</dbReference>
<dbReference type="STRING" id="123899.SAMEA3906487_03293"/>
<dbReference type="Gene3D" id="1.10.12.10">
    <property type="entry name" value="Lyase 2-enoyl-coa Hydratase, Chain A, domain 2"/>
    <property type="match status" value="1"/>
</dbReference>
<dbReference type="GO" id="GO:0016829">
    <property type="term" value="F:lyase activity"/>
    <property type="evidence" value="ECO:0007669"/>
    <property type="project" value="UniProtKB-KW"/>
</dbReference>
<dbReference type="InterPro" id="IPR029045">
    <property type="entry name" value="ClpP/crotonase-like_dom_sf"/>
</dbReference>
<evidence type="ECO:0000313" key="3">
    <source>
        <dbReference type="Proteomes" id="UP000076825"/>
    </source>
</evidence>
<dbReference type="OrthoDB" id="9807606at2"/>
<dbReference type="SUPFAM" id="SSF52096">
    <property type="entry name" value="ClpP/crotonase"/>
    <property type="match status" value="1"/>
</dbReference>
<dbReference type="PANTHER" id="PTHR43802">
    <property type="entry name" value="ENOYL-COA HYDRATASE"/>
    <property type="match status" value="1"/>
</dbReference>
<dbReference type="PATRIC" id="fig|123899.6.peg.3290"/>
<dbReference type="Proteomes" id="UP000076825">
    <property type="component" value="Chromosome 1"/>
</dbReference>
<comment type="similarity">
    <text evidence="1">Belongs to the enoyl-CoA hydratase/isomerase family.</text>
</comment>
<dbReference type="eggNOG" id="COG1024">
    <property type="taxonomic scope" value="Bacteria"/>
</dbReference>
<dbReference type="GeneID" id="56589467"/>
<keyword evidence="2" id="KW-0456">Lyase</keyword>
<dbReference type="InterPro" id="IPR014748">
    <property type="entry name" value="Enoyl-CoA_hydra_C"/>
</dbReference>
<evidence type="ECO:0000313" key="2">
    <source>
        <dbReference type="EMBL" id="SAI72588.1"/>
    </source>
</evidence>
<name>A0A157K5G2_9BORD</name>
<dbReference type="Pfam" id="PF00378">
    <property type="entry name" value="ECH_1"/>
    <property type="match status" value="1"/>
</dbReference>
<accession>A0A157K5G2</accession>
<proteinExistence type="inferred from homology"/>
<reference evidence="2 3" key="1">
    <citation type="submission" date="2016-04" db="EMBL/GenBank/DDBJ databases">
        <authorList>
            <consortium name="Pathogen Informatics"/>
        </authorList>
    </citation>
    <scope>NUCLEOTIDE SEQUENCE [LARGE SCALE GENOMIC DNA]</scope>
    <source>
        <strain evidence="2 3">H044680328</strain>
    </source>
</reference>
<keyword evidence="3" id="KW-1185">Reference proteome</keyword>
<sequence>MTTSASDRPGEVRLERQGNICLITVDNVAKKNAFSPEMMEQLAQHLTTFEDDDELWVAIVCAAGEHTTAGLDMPKFFGPKATARPRPDEWVDPFGLKRRTTKPVIAVVQGITYTIGIEIMLACDIVVAADTARFGQLESRRGIAPLGGAHFRYLTRTGWGNAMYHLFLCEEFGAERARELGFVQEVVPFGQHLERAMDLARRICRNAPLGLRATKQAALEYLRGGETAAIDCIPAIREKVFASEDFKEGIQSFIERREARFQGR</sequence>
<dbReference type="NCBIfam" id="NF005126">
    <property type="entry name" value="PRK06563.1"/>
    <property type="match status" value="1"/>
</dbReference>
<dbReference type="CDD" id="cd06558">
    <property type="entry name" value="crotonase-like"/>
    <property type="match status" value="1"/>
</dbReference>
<dbReference type="EC" id="4.2.1.-" evidence="2"/>
<dbReference type="PANTHER" id="PTHR43802:SF1">
    <property type="entry name" value="IP11341P-RELATED"/>
    <property type="match status" value="1"/>
</dbReference>
<evidence type="ECO:0000256" key="1">
    <source>
        <dbReference type="ARBA" id="ARBA00005254"/>
    </source>
</evidence>
<organism evidence="2 3">
    <name type="scientific">Bordetella trematum</name>
    <dbReference type="NCBI Taxonomy" id="123899"/>
    <lineage>
        <taxon>Bacteria</taxon>
        <taxon>Pseudomonadati</taxon>
        <taxon>Pseudomonadota</taxon>
        <taxon>Betaproteobacteria</taxon>
        <taxon>Burkholderiales</taxon>
        <taxon>Alcaligenaceae</taxon>
        <taxon>Bordetella</taxon>
    </lineage>
</organism>
<dbReference type="EMBL" id="LT546645">
    <property type="protein sequence ID" value="SAI72588.1"/>
    <property type="molecule type" value="Genomic_DNA"/>
</dbReference>